<proteinExistence type="predicted"/>
<evidence type="ECO:0000313" key="3">
    <source>
        <dbReference type="Proteomes" id="UP001266305"/>
    </source>
</evidence>
<dbReference type="Proteomes" id="UP001266305">
    <property type="component" value="Unassembled WGS sequence"/>
</dbReference>
<feature type="chain" id="PRO_5046737678" description="Secreted protein" evidence="1">
    <location>
        <begin position="20"/>
        <end position="134"/>
    </location>
</feature>
<organism evidence="2 3">
    <name type="scientific">Saguinus oedipus</name>
    <name type="common">Cotton-top tamarin</name>
    <name type="synonym">Oedipomidas oedipus</name>
    <dbReference type="NCBI Taxonomy" id="9490"/>
    <lineage>
        <taxon>Eukaryota</taxon>
        <taxon>Metazoa</taxon>
        <taxon>Chordata</taxon>
        <taxon>Craniata</taxon>
        <taxon>Vertebrata</taxon>
        <taxon>Euteleostomi</taxon>
        <taxon>Mammalia</taxon>
        <taxon>Eutheria</taxon>
        <taxon>Euarchontoglires</taxon>
        <taxon>Primates</taxon>
        <taxon>Haplorrhini</taxon>
        <taxon>Platyrrhini</taxon>
        <taxon>Cebidae</taxon>
        <taxon>Callitrichinae</taxon>
        <taxon>Saguinus</taxon>
    </lineage>
</organism>
<protein>
    <recommendedName>
        <fullName evidence="4">Secreted protein</fullName>
    </recommendedName>
</protein>
<keyword evidence="1" id="KW-0732">Signal</keyword>
<name>A0ABQ9UD33_SAGOE</name>
<evidence type="ECO:0000256" key="1">
    <source>
        <dbReference type="SAM" id="SignalP"/>
    </source>
</evidence>
<evidence type="ECO:0000313" key="2">
    <source>
        <dbReference type="EMBL" id="KAK2094977.1"/>
    </source>
</evidence>
<sequence length="134" mass="15144">MGDEPVIALVLFLLYPLLGSTSGPQKNCRQRGKVPNGSDCFLLRESHLARRVDLVDQTPAVGFWINRQRCLCQNQPDAAHFPHVVDSMADPEASIRYLVYQFHPTSQMEHSQMEAIRPNWNLIIPSCPTFVANI</sequence>
<comment type="caution">
    <text evidence="2">The sequence shown here is derived from an EMBL/GenBank/DDBJ whole genome shotgun (WGS) entry which is preliminary data.</text>
</comment>
<accession>A0ABQ9UD33</accession>
<evidence type="ECO:0008006" key="4">
    <source>
        <dbReference type="Google" id="ProtNLM"/>
    </source>
</evidence>
<reference evidence="2 3" key="1">
    <citation type="submission" date="2023-05" db="EMBL/GenBank/DDBJ databases">
        <title>B98-5 Cell Line De Novo Hybrid Assembly: An Optical Mapping Approach.</title>
        <authorList>
            <person name="Kananen K."/>
            <person name="Auerbach J.A."/>
            <person name="Kautto E."/>
            <person name="Blachly J.S."/>
        </authorList>
    </citation>
    <scope>NUCLEOTIDE SEQUENCE [LARGE SCALE GENOMIC DNA]</scope>
    <source>
        <strain evidence="2">B95-8</strain>
        <tissue evidence="2">Cell line</tissue>
    </source>
</reference>
<feature type="signal peptide" evidence="1">
    <location>
        <begin position="1"/>
        <end position="19"/>
    </location>
</feature>
<dbReference type="EMBL" id="JASSZA010000013">
    <property type="protein sequence ID" value="KAK2094977.1"/>
    <property type="molecule type" value="Genomic_DNA"/>
</dbReference>
<keyword evidence="3" id="KW-1185">Reference proteome</keyword>
<gene>
    <name evidence="2" type="ORF">P7K49_026393</name>
</gene>